<dbReference type="Gene3D" id="6.10.250.3150">
    <property type="match status" value="1"/>
</dbReference>
<keyword evidence="2" id="KW-0175">Coiled coil</keyword>
<gene>
    <name evidence="6" type="ORF">LKD75_04625</name>
</gene>
<dbReference type="Proteomes" id="UP001197795">
    <property type="component" value="Unassembled WGS sequence"/>
</dbReference>
<evidence type="ECO:0000256" key="2">
    <source>
        <dbReference type="SAM" id="Coils"/>
    </source>
</evidence>
<feature type="chain" id="PRO_5042098932" evidence="3">
    <location>
        <begin position="22"/>
        <end position="387"/>
    </location>
</feature>
<protein>
    <submittedName>
        <fullName evidence="6">Cell wall hydrolase</fullName>
    </submittedName>
</protein>
<sequence length="387" mass="43321">MKRLQKTAVLLTAVILAGAFSSEDIKVEATSSTWQQIQKEQEEKNNLQNQLNEENDNLENLKGEQNSLKGQLNNLNGQLTEVSNNLSDLEQQIADKEQEIADTQASLEEAKATEAWQYECMVIRVRDMYERNETSYINALLNAQSFDKLLNAADFFERIAAYDQKKLQEFEENRKLIEEEEARLQAEKTELDSLKMAAEAEKSKVSGLISQTSNSIAEYAGDISEAEQRALAYEQEIKQKEENLETLRKKLAEEIAMSQKAANATWRDISDISFEEGDRYLLANLIYCEAGGEPYDGQLAVASVVINRVRSSVYPNTVVGVIYQNKQFSPVASGRLELALATNKATSRCYQAADEAMSGVTNVGNCVYFRTPVEGLTGINIGGHVFY</sequence>
<accession>A0AAE3A079</accession>
<name>A0AAE3A079_9FIRM</name>
<evidence type="ECO:0000256" key="3">
    <source>
        <dbReference type="SAM" id="SignalP"/>
    </source>
</evidence>
<dbReference type="InterPro" id="IPR011105">
    <property type="entry name" value="Cell_wall_hydrolase_SleB"/>
</dbReference>
<dbReference type="AlphaFoldDB" id="A0AAE3A079"/>
<evidence type="ECO:0000259" key="4">
    <source>
        <dbReference type="Pfam" id="PF07486"/>
    </source>
</evidence>
<feature type="signal peptide" evidence="3">
    <location>
        <begin position="1"/>
        <end position="21"/>
    </location>
</feature>
<evidence type="ECO:0000313" key="6">
    <source>
        <dbReference type="EMBL" id="MCC2118884.1"/>
    </source>
</evidence>
<dbReference type="RefSeq" id="WP_227732792.1">
    <property type="nucleotide sequence ID" value="NZ_JAJEPV010000008.1"/>
</dbReference>
<dbReference type="InterPro" id="IPR057309">
    <property type="entry name" value="PcsB_CC"/>
</dbReference>
<evidence type="ECO:0000259" key="5">
    <source>
        <dbReference type="Pfam" id="PF24568"/>
    </source>
</evidence>
<feature type="domain" description="Cell wall hydrolase SleB" evidence="4">
    <location>
        <begin position="292"/>
        <end position="387"/>
    </location>
</feature>
<feature type="coiled-coil region" evidence="2">
    <location>
        <begin position="37"/>
        <end position="113"/>
    </location>
</feature>
<organism evidence="6 7">
    <name type="scientific">Waltera acetigignens</name>
    <dbReference type="NCBI Taxonomy" id="2981769"/>
    <lineage>
        <taxon>Bacteria</taxon>
        <taxon>Bacillati</taxon>
        <taxon>Bacillota</taxon>
        <taxon>Clostridia</taxon>
        <taxon>Lachnospirales</taxon>
        <taxon>Lachnospiraceae</taxon>
        <taxon>Waltera</taxon>
    </lineage>
</organism>
<keyword evidence="1 3" id="KW-0732">Signal</keyword>
<comment type="caution">
    <text evidence="6">The sequence shown here is derived from an EMBL/GenBank/DDBJ whole genome shotgun (WGS) entry which is preliminary data.</text>
</comment>
<reference evidence="6 7" key="1">
    <citation type="submission" date="2021-10" db="EMBL/GenBank/DDBJ databases">
        <title>Anaerobic single-cell dispensing facilitates the cultivation of human gut bacteria.</title>
        <authorList>
            <person name="Afrizal A."/>
        </authorList>
    </citation>
    <scope>NUCLEOTIDE SEQUENCE [LARGE SCALE GENOMIC DNA]</scope>
    <source>
        <strain evidence="6 7">CLA-AA-H273</strain>
    </source>
</reference>
<keyword evidence="7" id="KW-1185">Reference proteome</keyword>
<feature type="domain" description="Peptidoglycan hydrolase PcsB coiled-coil" evidence="5">
    <location>
        <begin position="119"/>
        <end position="179"/>
    </location>
</feature>
<evidence type="ECO:0000313" key="7">
    <source>
        <dbReference type="Proteomes" id="UP001197795"/>
    </source>
</evidence>
<dbReference type="EMBL" id="JAJEPV010000008">
    <property type="protein sequence ID" value="MCC2118884.1"/>
    <property type="molecule type" value="Genomic_DNA"/>
</dbReference>
<evidence type="ECO:0000256" key="1">
    <source>
        <dbReference type="ARBA" id="ARBA00022729"/>
    </source>
</evidence>
<dbReference type="GO" id="GO:0016787">
    <property type="term" value="F:hydrolase activity"/>
    <property type="evidence" value="ECO:0007669"/>
    <property type="project" value="UniProtKB-KW"/>
</dbReference>
<dbReference type="Pfam" id="PF24568">
    <property type="entry name" value="CC_PcsB"/>
    <property type="match status" value="1"/>
</dbReference>
<keyword evidence="6" id="KW-0378">Hydrolase</keyword>
<dbReference type="Pfam" id="PF07486">
    <property type="entry name" value="Hydrolase_2"/>
    <property type="match status" value="1"/>
</dbReference>
<feature type="coiled-coil region" evidence="2">
    <location>
        <begin position="160"/>
        <end position="257"/>
    </location>
</feature>
<dbReference type="Gene3D" id="1.10.10.2520">
    <property type="entry name" value="Cell wall hydrolase SleB, domain 1"/>
    <property type="match status" value="1"/>
</dbReference>
<proteinExistence type="predicted"/>
<dbReference type="InterPro" id="IPR042047">
    <property type="entry name" value="SleB_dom1"/>
</dbReference>